<accession>A0A4R7Z6V3</accession>
<dbReference type="AlphaFoldDB" id="A0A4R7Z6V3"/>
<dbReference type="EMBL" id="SODA01000003">
    <property type="protein sequence ID" value="TDW07093.1"/>
    <property type="molecule type" value="Genomic_DNA"/>
</dbReference>
<reference evidence="1 2" key="1">
    <citation type="submission" date="2019-03" db="EMBL/GenBank/DDBJ databases">
        <title>Subsurface microbial communities from deep shales in Ohio and West Virginia, USA.</title>
        <authorList>
            <person name="Wrighton K."/>
        </authorList>
    </citation>
    <scope>NUCLEOTIDE SEQUENCE [LARGE SCALE GENOMIC DNA]</scope>
    <source>
        <strain evidence="1 2">MSL9.2</strain>
    </source>
</reference>
<comment type="caution">
    <text evidence="1">The sequence shown here is derived from an EMBL/GenBank/DDBJ whole genome shotgun (WGS) entry which is preliminary data.</text>
</comment>
<gene>
    <name evidence="1" type="ORF">C8C77_103230</name>
</gene>
<name>A0A4R7Z6V3_9FIRM</name>
<sequence>MIKNKKINFQGTIISVQPRIRLTRSFDQSSHTYLGFLLRIKGEIVGEEREFTVGIGKATQEKHKFKYHDIIKGKCLSVKNPNLEPVEYYKVSGLETINTSSEQEEPPPWIDNPPTLEEYREREHRRLSKRTYNSKCIPCIWGCCMAVEMIIDQWNPRNKQFRTETFCYGPKSCEFYKSGPNRKVPGRKGMVWEEPDWVDEENTAHRGLNE</sequence>
<evidence type="ECO:0000313" key="1">
    <source>
        <dbReference type="EMBL" id="TDW07093.1"/>
    </source>
</evidence>
<dbReference type="Proteomes" id="UP000294697">
    <property type="component" value="Unassembled WGS sequence"/>
</dbReference>
<proteinExistence type="predicted"/>
<organism evidence="1 2">
    <name type="scientific">Halanaerobium saccharolyticum</name>
    <dbReference type="NCBI Taxonomy" id="43595"/>
    <lineage>
        <taxon>Bacteria</taxon>
        <taxon>Bacillati</taxon>
        <taxon>Bacillota</taxon>
        <taxon>Clostridia</taxon>
        <taxon>Halanaerobiales</taxon>
        <taxon>Halanaerobiaceae</taxon>
        <taxon>Halanaerobium</taxon>
    </lineage>
</organism>
<dbReference type="RefSeq" id="WP_166668446.1">
    <property type="nucleotide sequence ID" value="NZ_QLME01000003.1"/>
</dbReference>
<evidence type="ECO:0000313" key="2">
    <source>
        <dbReference type="Proteomes" id="UP000294697"/>
    </source>
</evidence>
<protein>
    <submittedName>
        <fullName evidence="1">Uncharacterized protein</fullName>
    </submittedName>
</protein>